<dbReference type="OrthoDB" id="9787527at2"/>
<dbReference type="RefSeq" id="WP_007105476.1">
    <property type="nucleotide sequence ID" value="NZ_BAER01000072.1"/>
</dbReference>
<accession>K6YLX6</accession>
<dbReference type="PROSITE" id="PS51257">
    <property type="entry name" value="PROKAR_LIPOPROTEIN"/>
    <property type="match status" value="1"/>
</dbReference>
<evidence type="ECO:0000313" key="3">
    <source>
        <dbReference type="Proteomes" id="UP000006322"/>
    </source>
</evidence>
<dbReference type="GO" id="GO:0016787">
    <property type="term" value="F:hydrolase activity"/>
    <property type="evidence" value="ECO:0007669"/>
    <property type="project" value="InterPro"/>
</dbReference>
<reference evidence="3" key="1">
    <citation type="journal article" date="2014" name="Environ. Microbiol.">
        <title>Comparative genomics of the marine bacterial genus Glaciecola reveals the high degree of genomic diversity and genomic characteristic for cold adaptation.</title>
        <authorList>
            <person name="Qin Q.L."/>
            <person name="Xie B.B."/>
            <person name="Yu Y."/>
            <person name="Shu Y.L."/>
            <person name="Rong J.C."/>
            <person name="Zhang Y.J."/>
            <person name="Zhao D.L."/>
            <person name="Chen X.L."/>
            <person name="Zhang X.Y."/>
            <person name="Chen B."/>
            <person name="Zhou B.C."/>
            <person name="Zhang Y.Z."/>
        </authorList>
    </citation>
    <scope>NUCLEOTIDE SEQUENCE [LARGE SCALE GENOMIC DNA]</scope>
    <source>
        <strain evidence="3">LMG 21857</strain>
    </source>
</reference>
<dbReference type="STRING" id="1129793.GPLA_2815"/>
<evidence type="ECO:0000313" key="2">
    <source>
        <dbReference type="EMBL" id="GAC33709.1"/>
    </source>
</evidence>
<dbReference type="Pfam" id="PF06439">
    <property type="entry name" value="3keto-disac_hyd"/>
    <property type="match status" value="1"/>
</dbReference>
<feature type="domain" description="3-keto-alpha-glucoside-1,2-lyase/3-keto-2-hydroxy-glucal hydratase" evidence="1">
    <location>
        <begin position="26"/>
        <end position="255"/>
    </location>
</feature>
<gene>
    <name evidence="2" type="ORF">GPLA_2815</name>
</gene>
<organism evidence="2 3">
    <name type="scientific">Paraglaciecola polaris LMG 21857</name>
    <dbReference type="NCBI Taxonomy" id="1129793"/>
    <lineage>
        <taxon>Bacteria</taxon>
        <taxon>Pseudomonadati</taxon>
        <taxon>Pseudomonadota</taxon>
        <taxon>Gammaproteobacteria</taxon>
        <taxon>Alteromonadales</taxon>
        <taxon>Alteromonadaceae</taxon>
        <taxon>Paraglaciecola</taxon>
    </lineage>
</organism>
<dbReference type="Gene3D" id="2.60.120.560">
    <property type="entry name" value="Exo-inulinase, domain 1"/>
    <property type="match status" value="1"/>
</dbReference>
<dbReference type="Proteomes" id="UP000006322">
    <property type="component" value="Unassembled WGS sequence"/>
</dbReference>
<dbReference type="InterPro" id="IPR010496">
    <property type="entry name" value="AL/BT2_dom"/>
</dbReference>
<dbReference type="AlphaFoldDB" id="K6YLX6"/>
<evidence type="ECO:0000259" key="1">
    <source>
        <dbReference type="Pfam" id="PF06439"/>
    </source>
</evidence>
<keyword evidence="3" id="KW-1185">Reference proteome</keyword>
<name>K6YLX6_9ALTE</name>
<comment type="caution">
    <text evidence="2">The sequence shown here is derived from an EMBL/GenBank/DDBJ whole genome shotgun (WGS) entry which is preliminary data.</text>
</comment>
<sequence>MFKTVFFIFTMICGLFGCVTQSESEQWMTLFNGKDLDDWVVKINHHETGNNYGNTFRVEDGLLKVRYDQYDFVDEFGHIFYKTPFKNFHLRVDYRFSGQFEKGGPDHAILNSGVMFHSQSAASIHQHQDWPVSVEMQLLADLGDGKRMTGNMCSPGTNIVFEGEIYPEHCLSSTHPALGKDQWVRAELVVEGDSVTQLINGQIVLQYSHPTIDGNDRIVKGQSQEFQVDGQVLTSGYIALQSEGQPIEFKNVQIKELE</sequence>
<proteinExistence type="predicted"/>
<dbReference type="EMBL" id="BAER01000072">
    <property type="protein sequence ID" value="GAC33709.1"/>
    <property type="molecule type" value="Genomic_DNA"/>
</dbReference>
<protein>
    <recommendedName>
        <fullName evidence="1">3-keto-alpha-glucoside-1,2-lyase/3-keto-2-hydroxy-glucal hydratase domain-containing protein</fullName>
    </recommendedName>
</protein>